<evidence type="ECO:0000259" key="3">
    <source>
        <dbReference type="Pfam" id="PF21639"/>
    </source>
</evidence>
<dbReference type="GO" id="GO:0003688">
    <property type="term" value="F:DNA replication origin binding"/>
    <property type="evidence" value="ECO:0007669"/>
    <property type="project" value="TreeGrafter"/>
</dbReference>
<dbReference type="InterPro" id="IPR027417">
    <property type="entry name" value="P-loop_NTPase"/>
</dbReference>
<comment type="caution">
    <text evidence="4">The sequence shown here is derived from an EMBL/GenBank/DDBJ whole genome shotgun (WGS) entry which is preliminary data.</text>
</comment>
<dbReference type="InterPro" id="IPR020796">
    <property type="entry name" value="ORC5"/>
</dbReference>
<dbReference type="EMBL" id="JAAMPI010002442">
    <property type="protein sequence ID" value="KAF4613402.1"/>
    <property type="molecule type" value="Genomic_DNA"/>
</dbReference>
<name>A0A8H4QN71_9HELO</name>
<dbReference type="Proteomes" id="UP000566819">
    <property type="component" value="Unassembled WGS sequence"/>
</dbReference>
<dbReference type="PANTHER" id="PTHR12705">
    <property type="entry name" value="ORIGIN RECOGNITION COMPLEX SUBUNIT 5"/>
    <property type="match status" value="1"/>
</dbReference>
<evidence type="ECO:0008006" key="6">
    <source>
        <dbReference type="Google" id="ProtNLM"/>
    </source>
</evidence>
<dbReference type="Pfam" id="PF13191">
    <property type="entry name" value="AAA_16"/>
    <property type="match status" value="1"/>
</dbReference>
<dbReference type="PANTHER" id="PTHR12705:SF0">
    <property type="entry name" value="ORIGIN RECOGNITION COMPLEX SUBUNIT 5"/>
    <property type="match status" value="1"/>
</dbReference>
<dbReference type="OrthoDB" id="365981at2759"/>
<keyword evidence="5" id="KW-1185">Reference proteome</keyword>
<comment type="similarity">
    <text evidence="1">Belongs to the ORC5 family.</text>
</comment>
<dbReference type="InterPro" id="IPR048866">
    <property type="entry name" value="ORC5_lid"/>
</dbReference>
<dbReference type="GO" id="GO:0006270">
    <property type="term" value="P:DNA replication initiation"/>
    <property type="evidence" value="ECO:0007669"/>
    <property type="project" value="TreeGrafter"/>
</dbReference>
<evidence type="ECO:0000256" key="1">
    <source>
        <dbReference type="ARBA" id="ARBA00006269"/>
    </source>
</evidence>
<feature type="domain" description="ORC5 lid" evidence="3">
    <location>
        <begin position="238"/>
        <end position="285"/>
    </location>
</feature>
<reference evidence="4 5" key="1">
    <citation type="submission" date="2020-03" db="EMBL/GenBank/DDBJ databases">
        <title>Draft Genome Sequence of Cudoniella acicularis.</title>
        <authorList>
            <person name="Buettner E."/>
            <person name="Kellner H."/>
        </authorList>
    </citation>
    <scope>NUCLEOTIDE SEQUENCE [LARGE SCALE GENOMIC DNA]</scope>
    <source>
        <strain evidence="4 5">DSM 108380</strain>
    </source>
</reference>
<feature type="domain" description="Orc1-like AAA ATPase" evidence="2">
    <location>
        <begin position="19"/>
        <end position="182"/>
    </location>
</feature>
<dbReference type="InterPro" id="IPR041664">
    <property type="entry name" value="AAA_16"/>
</dbReference>
<sequence>MASLFALPNEIVLAAFCARFPCREDPIRSLATLLSIRGAPSKNIVLYGLEATGKSAITKAVLEELSSPTKNGIVNGGNEHAQDTLRYAIIKSAECISGRHLLEQTLGAVAKATGWEGHIGRGENLSQLVIEIGKILEAWRAEQEDRENRRLVLVFDGIDRQRDAPPTLLPALARLGEIIPNLTTLYITTSPRPNFLHLPGVPHIHFQPYTKTDLLTIISHTAPSPSLLTGEKDTTDVWTRFTSAVYDSLTKHSSRDILSFRSLSLRLWPQFIKPILDGTLSPSPFL</sequence>
<dbReference type="AlphaFoldDB" id="A0A8H4QN71"/>
<dbReference type="SUPFAM" id="SSF52540">
    <property type="entry name" value="P-loop containing nucleoside triphosphate hydrolases"/>
    <property type="match status" value="1"/>
</dbReference>
<dbReference type="GO" id="GO:0005664">
    <property type="term" value="C:nuclear origin of replication recognition complex"/>
    <property type="evidence" value="ECO:0007669"/>
    <property type="project" value="TreeGrafter"/>
</dbReference>
<evidence type="ECO:0000313" key="4">
    <source>
        <dbReference type="EMBL" id="KAF4613402.1"/>
    </source>
</evidence>
<evidence type="ECO:0000313" key="5">
    <source>
        <dbReference type="Proteomes" id="UP000566819"/>
    </source>
</evidence>
<organism evidence="4 5">
    <name type="scientific">Cudoniella acicularis</name>
    <dbReference type="NCBI Taxonomy" id="354080"/>
    <lineage>
        <taxon>Eukaryota</taxon>
        <taxon>Fungi</taxon>
        <taxon>Dikarya</taxon>
        <taxon>Ascomycota</taxon>
        <taxon>Pezizomycotina</taxon>
        <taxon>Leotiomycetes</taxon>
        <taxon>Helotiales</taxon>
        <taxon>Tricladiaceae</taxon>
        <taxon>Cudoniella</taxon>
    </lineage>
</organism>
<protein>
    <recommendedName>
        <fullName evidence="6">Orc1-like AAA ATPase domain-containing protein</fullName>
    </recommendedName>
</protein>
<dbReference type="Pfam" id="PF21639">
    <property type="entry name" value="ORC5_lid"/>
    <property type="match status" value="1"/>
</dbReference>
<accession>A0A8H4QN71</accession>
<proteinExistence type="inferred from homology"/>
<gene>
    <name evidence="4" type="ORF">G7Y89_g15484</name>
</gene>
<evidence type="ECO:0000259" key="2">
    <source>
        <dbReference type="Pfam" id="PF13191"/>
    </source>
</evidence>
<dbReference type="Gene3D" id="3.40.50.300">
    <property type="entry name" value="P-loop containing nucleotide triphosphate hydrolases"/>
    <property type="match status" value="1"/>
</dbReference>